<sequence>MISIRSPLMANALHSANGNRSVLAPRQEIVFQESNAYDAILENKSRMGVPEFQEIAKKREERQVQFSDKCALKFQVIDDTAVIEPSLNGNGKFNKNRQERKKEKNYQRNVGKASKKKETLEEGTQARASIDKKGKKILAYAKMELEALRFENLKDQRKKWAEVYCGLGALVEQEYEGLVNSANIHLKHSVPSFNFDPRPRFQKSTNLDAVAAMQKENDPKIFVH</sequence>
<gene>
    <name evidence="2" type="ORF">CDL12_06755</name>
</gene>
<protein>
    <submittedName>
        <fullName evidence="2">Uncharacterized protein</fullName>
    </submittedName>
</protein>
<feature type="region of interest" description="Disordered" evidence="1">
    <location>
        <begin position="87"/>
        <end position="124"/>
    </location>
</feature>
<organism evidence="2 3">
    <name type="scientific">Handroanthus impetiginosus</name>
    <dbReference type="NCBI Taxonomy" id="429701"/>
    <lineage>
        <taxon>Eukaryota</taxon>
        <taxon>Viridiplantae</taxon>
        <taxon>Streptophyta</taxon>
        <taxon>Embryophyta</taxon>
        <taxon>Tracheophyta</taxon>
        <taxon>Spermatophyta</taxon>
        <taxon>Magnoliopsida</taxon>
        <taxon>eudicotyledons</taxon>
        <taxon>Gunneridae</taxon>
        <taxon>Pentapetalae</taxon>
        <taxon>asterids</taxon>
        <taxon>lamiids</taxon>
        <taxon>Lamiales</taxon>
        <taxon>Bignoniaceae</taxon>
        <taxon>Crescentiina</taxon>
        <taxon>Tabebuia alliance</taxon>
        <taxon>Handroanthus</taxon>
    </lineage>
</organism>
<comment type="caution">
    <text evidence="2">The sequence shown here is derived from an EMBL/GenBank/DDBJ whole genome shotgun (WGS) entry which is preliminary data.</text>
</comment>
<dbReference type="Proteomes" id="UP000231279">
    <property type="component" value="Unassembled WGS sequence"/>
</dbReference>
<dbReference type="AlphaFoldDB" id="A0A2G9HSQ8"/>
<dbReference type="OrthoDB" id="912987at2759"/>
<name>A0A2G9HSQ8_9LAMI</name>
<dbReference type="STRING" id="429701.A0A2G9HSQ8"/>
<feature type="compositionally biased region" description="Basic and acidic residues" evidence="1">
    <location>
        <begin position="96"/>
        <end position="106"/>
    </location>
</feature>
<evidence type="ECO:0000313" key="2">
    <source>
        <dbReference type="EMBL" id="PIN20555.1"/>
    </source>
</evidence>
<keyword evidence="3" id="KW-1185">Reference proteome</keyword>
<evidence type="ECO:0000256" key="1">
    <source>
        <dbReference type="SAM" id="MobiDB-lite"/>
    </source>
</evidence>
<dbReference type="EMBL" id="NKXS01001100">
    <property type="protein sequence ID" value="PIN20555.1"/>
    <property type="molecule type" value="Genomic_DNA"/>
</dbReference>
<accession>A0A2G9HSQ8</accession>
<evidence type="ECO:0000313" key="3">
    <source>
        <dbReference type="Proteomes" id="UP000231279"/>
    </source>
</evidence>
<reference evidence="3" key="1">
    <citation type="journal article" date="2018" name="Gigascience">
        <title>Genome assembly of the Pink Ipe (Handroanthus impetiginosus, Bignoniaceae), a highly valued, ecologically keystone Neotropical timber forest tree.</title>
        <authorList>
            <person name="Silva-Junior O.B."/>
            <person name="Grattapaglia D."/>
            <person name="Novaes E."/>
            <person name="Collevatti R.G."/>
        </authorList>
    </citation>
    <scope>NUCLEOTIDE SEQUENCE [LARGE SCALE GENOMIC DNA]</scope>
    <source>
        <strain evidence="3">cv. UFG-1</strain>
    </source>
</reference>
<proteinExistence type="predicted"/>